<gene>
    <name evidence="2" type="ORF">EVAR_8457_1</name>
</gene>
<dbReference type="Proteomes" id="UP000299102">
    <property type="component" value="Unassembled WGS sequence"/>
</dbReference>
<evidence type="ECO:0000256" key="1">
    <source>
        <dbReference type="SAM" id="MobiDB-lite"/>
    </source>
</evidence>
<sequence>MNILNKASGVCVISTPLSSSYANASGFATPARVQYRSALGPCIANGARRARGANVCDACNGRPVPPPAARRPRPRPTHLHPPP</sequence>
<feature type="compositionally biased region" description="Basic residues" evidence="1">
    <location>
        <begin position="70"/>
        <end position="83"/>
    </location>
</feature>
<dbReference type="EMBL" id="BGZK01000531">
    <property type="protein sequence ID" value="GBP48848.1"/>
    <property type="molecule type" value="Genomic_DNA"/>
</dbReference>
<keyword evidence="3" id="KW-1185">Reference proteome</keyword>
<name>A0A4C1WBS0_EUMVA</name>
<reference evidence="2 3" key="1">
    <citation type="journal article" date="2019" name="Commun. Biol.">
        <title>The bagworm genome reveals a unique fibroin gene that provides high tensile strength.</title>
        <authorList>
            <person name="Kono N."/>
            <person name="Nakamura H."/>
            <person name="Ohtoshi R."/>
            <person name="Tomita M."/>
            <person name="Numata K."/>
            <person name="Arakawa K."/>
        </authorList>
    </citation>
    <scope>NUCLEOTIDE SEQUENCE [LARGE SCALE GENOMIC DNA]</scope>
</reference>
<protein>
    <submittedName>
        <fullName evidence="2">Uncharacterized protein</fullName>
    </submittedName>
</protein>
<evidence type="ECO:0000313" key="3">
    <source>
        <dbReference type="Proteomes" id="UP000299102"/>
    </source>
</evidence>
<proteinExistence type="predicted"/>
<accession>A0A4C1WBS0</accession>
<evidence type="ECO:0000313" key="2">
    <source>
        <dbReference type="EMBL" id="GBP48848.1"/>
    </source>
</evidence>
<feature type="region of interest" description="Disordered" evidence="1">
    <location>
        <begin position="55"/>
        <end position="83"/>
    </location>
</feature>
<dbReference type="AlphaFoldDB" id="A0A4C1WBS0"/>
<organism evidence="2 3">
    <name type="scientific">Eumeta variegata</name>
    <name type="common">Bagworm moth</name>
    <name type="synonym">Eumeta japonica</name>
    <dbReference type="NCBI Taxonomy" id="151549"/>
    <lineage>
        <taxon>Eukaryota</taxon>
        <taxon>Metazoa</taxon>
        <taxon>Ecdysozoa</taxon>
        <taxon>Arthropoda</taxon>
        <taxon>Hexapoda</taxon>
        <taxon>Insecta</taxon>
        <taxon>Pterygota</taxon>
        <taxon>Neoptera</taxon>
        <taxon>Endopterygota</taxon>
        <taxon>Lepidoptera</taxon>
        <taxon>Glossata</taxon>
        <taxon>Ditrysia</taxon>
        <taxon>Tineoidea</taxon>
        <taxon>Psychidae</taxon>
        <taxon>Oiketicinae</taxon>
        <taxon>Eumeta</taxon>
    </lineage>
</organism>
<comment type="caution">
    <text evidence="2">The sequence shown here is derived from an EMBL/GenBank/DDBJ whole genome shotgun (WGS) entry which is preliminary data.</text>
</comment>